<dbReference type="Proteomes" id="UP000789525">
    <property type="component" value="Unassembled WGS sequence"/>
</dbReference>
<evidence type="ECO:0000313" key="1">
    <source>
        <dbReference type="EMBL" id="CAG8553032.1"/>
    </source>
</evidence>
<keyword evidence="2" id="KW-1185">Reference proteome</keyword>
<accession>A0ACA9M0X6</accession>
<sequence>MEKIDLIVRCITQMQHAIVVNIRDLISCPEKDIASILLILDNHILDVIEVEGDYIEKYTLTTVPLNVGQRYSVIVKADQEISNYWMRSAFDYTVHFVKPKTTRTYNNAIVHYEGADEKEPTTQFWNDSVMSEWKDLDQLVNLKPYYYEALPPSDLTIMLTAQYHMTEGYINGSMYVPDDNVSTLHKVYRGVQEFDANQNVFTFTQPGQVIDIIVYNLNSQEHPFHMVDSEDMDFNPRMTVQIVELPDSISKLVPPQDWVDLCSNSVDQI</sequence>
<evidence type="ECO:0000313" key="2">
    <source>
        <dbReference type="Proteomes" id="UP000789525"/>
    </source>
</evidence>
<organism evidence="1 2">
    <name type="scientific">Acaulospora colombiana</name>
    <dbReference type="NCBI Taxonomy" id="27376"/>
    <lineage>
        <taxon>Eukaryota</taxon>
        <taxon>Fungi</taxon>
        <taxon>Fungi incertae sedis</taxon>
        <taxon>Mucoromycota</taxon>
        <taxon>Glomeromycotina</taxon>
        <taxon>Glomeromycetes</taxon>
        <taxon>Diversisporales</taxon>
        <taxon>Acaulosporaceae</taxon>
        <taxon>Acaulospora</taxon>
    </lineage>
</organism>
<comment type="caution">
    <text evidence="1">The sequence shown here is derived from an EMBL/GenBank/DDBJ whole genome shotgun (WGS) entry which is preliminary data.</text>
</comment>
<gene>
    <name evidence="1" type="ORF">ACOLOM_LOCUS4931</name>
</gene>
<name>A0ACA9M0X6_9GLOM</name>
<proteinExistence type="predicted"/>
<protein>
    <submittedName>
        <fullName evidence="1">1791_t:CDS:1</fullName>
    </submittedName>
</protein>
<dbReference type="EMBL" id="CAJVPT010008554">
    <property type="protein sequence ID" value="CAG8553032.1"/>
    <property type="molecule type" value="Genomic_DNA"/>
</dbReference>
<reference evidence="1" key="1">
    <citation type="submission" date="2021-06" db="EMBL/GenBank/DDBJ databases">
        <authorList>
            <person name="Kallberg Y."/>
            <person name="Tangrot J."/>
            <person name="Rosling A."/>
        </authorList>
    </citation>
    <scope>NUCLEOTIDE SEQUENCE</scope>
    <source>
        <strain evidence="1">CL356</strain>
    </source>
</reference>